<reference evidence="6 7" key="1">
    <citation type="journal article" date="2014" name="Int. J. Syst. Evol. Microbiol.">
        <title>Complete genome sequence of Corynebacterium casei LMG S-19264T (=DSM 44701T), isolated from a smear-ripened cheese.</title>
        <authorList>
            <consortium name="US DOE Joint Genome Institute (JGI-PGF)"/>
            <person name="Walter F."/>
            <person name="Albersmeier A."/>
            <person name="Kalinowski J."/>
            <person name="Ruckert C."/>
        </authorList>
    </citation>
    <scope>NUCLEOTIDE SEQUENCE [LARGE SCALE GENOMIC DNA]</scope>
    <source>
        <strain evidence="6 7">CGMCC 1.7029</strain>
    </source>
</reference>
<gene>
    <name evidence="6" type="ORF">GCM10010991_10350</name>
</gene>
<evidence type="ECO:0000313" key="7">
    <source>
        <dbReference type="Proteomes" id="UP000598196"/>
    </source>
</evidence>
<name>A0A918DBH9_9RHOB</name>
<keyword evidence="2 4" id="KW-0472">Membrane</keyword>
<comment type="caution">
    <text evidence="6">The sequence shown here is derived from an EMBL/GenBank/DDBJ whole genome shotgun (WGS) entry which is preliminary data.</text>
</comment>
<feature type="domain" description="OmpA-like" evidence="5">
    <location>
        <begin position="58"/>
        <end position="174"/>
    </location>
</feature>
<evidence type="ECO:0000256" key="1">
    <source>
        <dbReference type="ARBA" id="ARBA00004442"/>
    </source>
</evidence>
<dbReference type="InterPro" id="IPR006664">
    <property type="entry name" value="OMP_bac"/>
</dbReference>
<evidence type="ECO:0000256" key="3">
    <source>
        <dbReference type="ARBA" id="ARBA00023237"/>
    </source>
</evidence>
<proteinExistence type="predicted"/>
<dbReference type="PRINTS" id="PR01021">
    <property type="entry name" value="OMPADOMAIN"/>
</dbReference>
<dbReference type="SUPFAM" id="SSF103088">
    <property type="entry name" value="OmpA-like"/>
    <property type="match status" value="1"/>
</dbReference>
<dbReference type="AlphaFoldDB" id="A0A918DBH9"/>
<comment type="subcellular location">
    <subcellularLocation>
        <location evidence="1">Cell outer membrane</location>
    </subcellularLocation>
</comment>
<dbReference type="PANTHER" id="PTHR30329:SF21">
    <property type="entry name" value="LIPOPROTEIN YIAD-RELATED"/>
    <property type="match status" value="1"/>
</dbReference>
<dbReference type="EMBL" id="BMLP01000001">
    <property type="protein sequence ID" value="GGO27992.1"/>
    <property type="molecule type" value="Genomic_DNA"/>
</dbReference>
<sequence length="218" mass="23884">MRGNMRTILAFTTILATAACGSLDEEVGARVDGGTFGNATMNNSMAQINGAEATILLGRRFAAEVPTTITFPFNSAQLTPEAQAVLNHQAMWMSQFPELRFSVYGHTDLVGSNSYNKALGKRRAQAVVSYLGTRGISSRRLEALVSYGETRPVISTAAPEERNRRTVTEVSGFVGHKRNAPLNGKYAEVIHREYIDSARREIERPTQVQQLVFDTGSN</sequence>
<dbReference type="PROSITE" id="PS51123">
    <property type="entry name" value="OMPA_2"/>
    <property type="match status" value="1"/>
</dbReference>
<dbReference type="PANTHER" id="PTHR30329">
    <property type="entry name" value="STATOR ELEMENT OF FLAGELLAR MOTOR COMPLEX"/>
    <property type="match status" value="1"/>
</dbReference>
<dbReference type="InterPro" id="IPR050330">
    <property type="entry name" value="Bact_OuterMem_StrucFunc"/>
</dbReference>
<protein>
    <submittedName>
        <fullName evidence="6">Membrane protein</fullName>
    </submittedName>
</protein>
<dbReference type="OrthoDB" id="9810367at2"/>
<dbReference type="InterPro" id="IPR006665">
    <property type="entry name" value="OmpA-like"/>
</dbReference>
<dbReference type="PROSITE" id="PS51257">
    <property type="entry name" value="PROKAR_LIPOPROTEIN"/>
    <property type="match status" value="1"/>
</dbReference>
<accession>A0A918DBH9</accession>
<dbReference type="RefSeq" id="WP_146285223.1">
    <property type="nucleotide sequence ID" value="NZ_BMLP01000001.1"/>
</dbReference>
<dbReference type="CDD" id="cd07185">
    <property type="entry name" value="OmpA_C-like"/>
    <property type="match status" value="1"/>
</dbReference>
<dbReference type="GO" id="GO:0009279">
    <property type="term" value="C:cell outer membrane"/>
    <property type="evidence" value="ECO:0007669"/>
    <property type="project" value="UniProtKB-SubCell"/>
</dbReference>
<evidence type="ECO:0000313" key="6">
    <source>
        <dbReference type="EMBL" id="GGO27992.1"/>
    </source>
</evidence>
<keyword evidence="7" id="KW-1185">Reference proteome</keyword>
<evidence type="ECO:0000256" key="2">
    <source>
        <dbReference type="ARBA" id="ARBA00023136"/>
    </source>
</evidence>
<evidence type="ECO:0000256" key="4">
    <source>
        <dbReference type="PROSITE-ProRule" id="PRU00473"/>
    </source>
</evidence>
<dbReference type="Gene3D" id="3.30.1330.60">
    <property type="entry name" value="OmpA-like domain"/>
    <property type="match status" value="1"/>
</dbReference>
<keyword evidence="3" id="KW-0998">Cell outer membrane</keyword>
<dbReference type="Pfam" id="PF00691">
    <property type="entry name" value="OmpA"/>
    <property type="match status" value="1"/>
</dbReference>
<evidence type="ECO:0000259" key="5">
    <source>
        <dbReference type="PROSITE" id="PS51123"/>
    </source>
</evidence>
<organism evidence="6 7">
    <name type="scientific">Gemmobacter aquaticus</name>
    <dbReference type="NCBI Taxonomy" id="490185"/>
    <lineage>
        <taxon>Bacteria</taxon>
        <taxon>Pseudomonadati</taxon>
        <taxon>Pseudomonadota</taxon>
        <taxon>Alphaproteobacteria</taxon>
        <taxon>Rhodobacterales</taxon>
        <taxon>Paracoccaceae</taxon>
        <taxon>Gemmobacter</taxon>
    </lineage>
</organism>
<dbReference type="InterPro" id="IPR036737">
    <property type="entry name" value="OmpA-like_sf"/>
</dbReference>
<dbReference type="Proteomes" id="UP000598196">
    <property type="component" value="Unassembled WGS sequence"/>
</dbReference>